<dbReference type="PANTHER" id="PTHR43179:SF12">
    <property type="entry name" value="GALACTOFURANOSYLTRANSFERASE GLFT2"/>
    <property type="match status" value="1"/>
</dbReference>
<reference evidence="5 6" key="1">
    <citation type="journal article" date="2022" name="Int. J. Syst. Evol. Microbiol.">
        <title>Noviherbaspirillum aridicola sp. nov., isolated from an arid soil in Pakistan.</title>
        <authorList>
            <person name="Khan I.U."/>
            <person name="Saqib M."/>
            <person name="Amin A."/>
            <person name="Hussain F."/>
            <person name="Li L."/>
            <person name="Liu Y.H."/>
            <person name="Fang B.Z."/>
            <person name="Ahmed I."/>
            <person name="Li W.J."/>
        </authorList>
    </citation>
    <scope>NUCLEOTIDE SEQUENCE [LARGE SCALE GENOMIC DNA]</scope>
    <source>
        <strain evidence="5 6">NCCP-691</strain>
    </source>
</reference>
<comment type="caution">
    <text evidence="5">The sequence shown here is derived from an EMBL/GenBank/DDBJ whole genome shotgun (WGS) entry which is preliminary data.</text>
</comment>
<organism evidence="5 6">
    <name type="scientific">Noviherbaspirillum aridicola</name>
    <dbReference type="NCBI Taxonomy" id="2849687"/>
    <lineage>
        <taxon>Bacteria</taxon>
        <taxon>Pseudomonadati</taxon>
        <taxon>Pseudomonadota</taxon>
        <taxon>Betaproteobacteria</taxon>
        <taxon>Burkholderiales</taxon>
        <taxon>Oxalobacteraceae</taxon>
        <taxon>Noviherbaspirillum</taxon>
    </lineage>
</organism>
<dbReference type="Gene3D" id="3.90.550.10">
    <property type="entry name" value="Spore Coat Polysaccharide Biosynthesis Protein SpsA, Chain A"/>
    <property type="match status" value="1"/>
</dbReference>
<sequence length="282" mass="30929">MSANAVVDVLIPTCNRAGALAVTLASLAAQTLAGIRIVVSDQSDQAGPAGFEAPEVQAVLRLLRAGGREVLCLRHLPRRGMAEQRAFLLSQARSPYCLFLDDDVLLEPDLVERMLRAIREQRCGFVGSALHGLSFIDDIRPHQQVIEFWESRVEPETVTPDSPAWARHHLHSAANLWHVQTRMGIDRARSRLYKVAWIGGCVLFDTAKLRDAGGFDFWRELPEAHCGEDVLAQLRVMERHGGCGLIPSGAYHMELPTTVTTREVDAPKVLPLALAAAGPDHG</sequence>
<evidence type="ECO:0000256" key="3">
    <source>
        <dbReference type="ARBA" id="ARBA00022679"/>
    </source>
</evidence>
<evidence type="ECO:0000313" key="6">
    <source>
        <dbReference type="Proteomes" id="UP000887222"/>
    </source>
</evidence>
<name>A0ABQ4Q164_9BURK</name>
<evidence type="ECO:0000313" key="5">
    <source>
        <dbReference type="EMBL" id="GIZ50494.1"/>
    </source>
</evidence>
<dbReference type="RefSeq" id="WP_238482281.1">
    <property type="nucleotide sequence ID" value="NZ_BPMK01000002.1"/>
</dbReference>
<comment type="similarity">
    <text evidence="1">Belongs to the glycosyltransferase 2 family.</text>
</comment>
<dbReference type="InterPro" id="IPR001173">
    <property type="entry name" value="Glyco_trans_2-like"/>
</dbReference>
<evidence type="ECO:0000259" key="4">
    <source>
        <dbReference type="Pfam" id="PF00535"/>
    </source>
</evidence>
<gene>
    <name evidence="5" type="ORF">NCCP691_05080</name>
</gene>
<protein>
    <recommendedName>
        <fullName evidence="4">Glycosyltransferase 2-like domain-containing protein</fullName>
    </recommendedName>
</protein>
<dbReference type="SUPFAM" id="SSF53448">
    <property type="entry name" value="Nucleotide-diphospho-sugar transferases"/>
    <property type="match status" value="1"/>
</dbReference>
<feature type="domain" description="Glycosyltransferase 2-like" evidence="4">
    <location>
        <begin position="9"/>
        <end position="149"/>
    </location>
</feature>
<evidence type="ECO:0000256" key="1">
    <source>
        <dbReference type="ARBA" id="ARBA00006739"/>
    </source>
</evidence>
<dbReference type="EMBL" id="BPMK01000002">
    <property type="protein sequence ID" value="GIZ50494.1"/>
    <property type="molecule type" value="Genomic_DNA"/>
</dbReference>
<dbReference type="InterPro" id="IPR029044">
    <property type="entry name" value="Nucleotide-diphossugar_trans"/>
</dbReference>
<accession>A0ABQ4Q164</accession>
<dbReference type="Pfam" id="PF00535">
    <property type="entry name" value="Glycos_transf_2"/>
    <property type="match status" value="1"/>
</dbReference>
<keyword evidence="6" id="KW-1185">Reference proteome</keyword>
<keyword evidence="3" id="KW-0808">Transferase</keyword>
<proteinExistence type="inferred from homology"/>
<dbReference type="PANTHER" id="PTHR43179">
    <property type="entry name" value="RHAMNOSYLTRANSFERASE WBBL"/>
    <property type="match status" value="1"/>
</dbReference>
<dbReference type="CDD" id="cd00761">
    <property type="entry name" value="Glyco_tranf_GTA_type"/>
    <property type="match status" value="1"/>
</dbReference>
<evidence type="ECO:0000256" key="2">
    <source>
        <dbReference type="ARBA" id="ARBA00022676"/>
    </source>
</evidence>
<dbReference type="Proteomes" id="UP000887222">
    <property type="component" value="Unassembled WGS sequence"/>
</dbReference>
<keyword evidence="2" id="KW-0328">Glycosyltransferase</keyword>